<feature type="region of interest" description="Disordered" evidence="1">
    <location>
        <begin position="1"/>
        <end position="31"/>
    </location>
</feature>
<dbReference type="AlphaFoldDB" id="A0A3P6SLZ5"/>
<feature type="compositionally biased region" description="Basic and acidic residues" evidence="1">
    <location>
        <begin position="286"/>
        <end position="306"/>
    </location>
</feature>
<dbReference type="Proteomes" id="UP000281553">
    <property type="component" value="Unassembled WGS sequence"/>
</dbReference>
<evidence type="ECO:0000313" key="3">
    <source>
        <dbReference type="Proteomes" id="UP000281553"/>
    </source>
</evidence>
<feature type="region of interest" description="Disordered" evidence="1">
    <location>
        <begin position="375"/>
        <end position="421"/>
    </location>
</feature>
<keyword evidence="3" id="KW-1185">Reference proteome</keyword>
<feature type="compositionally biased region" description="Basic and acidic residues" evidence="1">
    <location>
        <begin position="440"/>
        <end position="458"/>
    </location>
</feature>
<feature type="compositionally biased region" description="Basic residues" evidence="1">
    <location>
        <begin position="197"/>
        <end position="207"/>
    </location>
</feature>
<dbReference type="OrthoDB" id="10558254at2759"/>
<feature type="region of interest" description="Disordered" evidence="1">
    <location>
        <begin position="440"/>
        <end position="586"/>
    </location>
</feature>
<dbReference type="EMBL" id="UYRU01042651">
    <property type="protein sequence ID" value="VDK76902.1"/>
    <property type="molecule type" value="Genomic_DNA"/>
</dbReference>
<reference evidence="2 3" key="1">
    <citation type="submission" date="2018-11" db="EMBL/GenBank/DDBJ databases">
        <authorList>
            <consortium name="Pathogen Informatics"/>
        </authorList>
    </citation>
    <scope>NUCLEOTIDE SEQUENCE [LARGE SCALE GENOMIC DNA]</scope>
</reference>
<organism evidence="2 3">
    <name type="scientific">Dibothriocephalus latus</name>
    <name type="common">Fish tapeworm</name>
    <name type="synonym">Diphyllobothrium latum</name>
    <dbReference type="NCBI Taxonomy" id="60516"/>
    <lineage>
        <taxon>Eukaryota</taxon>
        <taxon>Metazoa</taxon>
        <taxon>Spiralia</taxon>
        <taxon>Lophotrochozoa</taxon>
        <taxon>Platyhelminthes</taxon>
        <taxon>Cestoda</taxon>
        <taxon>Eucestoda</taxon>
        <taxon>Diphyllobothriidea</taxon>
        <taxon>Diphyllobothriidae</taxon>
        <taxon>Dibothriocephalus</taxon>
    </lineage>
</organism>
<evidence type="ECO:0000313" key="2">
    <source>
        <dbReference type="EMBL" id="VDK76902.1"/>
    </source>
</evidence>
<feature type="compositionally biased region" description="Polar residues" evidence="1">
    <location>
        <begin position="1"/>
        <end position="15"/>
    </location>
</feature>
<protein>
    <submittedName>
        <fullName evidence="2">Uncharacterized protein</fullName>
    </submittedName>
</protein>
<feature type="region of interest" description="Disordered" evidence="1">
    <location>
        <begin position="238"/>
        <end position="355"/>
    </location>
</feature>
<gene>
    <name evidence="2" type="ORF">DILT_LOCUS2809</name>
</gene>
<feature type="region of interest" description="Disordered" evidence="1">
    <location>
        <begin position="172"/>
        <end position="207"/>
    </location>
</feature>
<feature type="region of interest" description="Disordered" evidence="1">
    <location>
        <begin position="113"/>
        <end position="160"/>
    </location>
</feature>
<sequence length="586" mass="65341">MREWEVTNTKGAQSDTEVRSWLSDGDGGRGGGGGCGGEVCLMTERQVLVASMSPLVYKNNNYGLQENSGTIESANVVDGFAYQKLPYCEVEEEAFSPTTASKDARADSVLCTDVQGNDQPSKVAAPVSDLQDTDKVNSEWVASDRSSSRQSKRKPRKKSFLSVIRIQCPQVISSQDSKGDTSNANFKSPESSEKPHLVRSHKQHYKPVKLQIDSPILLDDNAQDENLSDIDVQAEMERNRRHHHQRQRQRQRQQQGELPVVLTVRSNRASNGHAESVVSKTPETPGARKDSNTLVSHRRELVERRLPAYSPDDDSDVEMQLEGKSKSSRRLADQNIFLRPSSSPQAAKEHAKSKGLEECDEVLYTKRPPEVPLRMKRAKKQPVDAVDNGSTDMLRSDERYGRTNDCAHDGRTSLDGHRSSLHHTVNLKNGLADETESILLRRDSDSSESRSSRSHHEFTNAGRAISPQLHRKGHAVETSTVPRPGDKSSSSGHHRAESSRHHTANRPPDSPVRSRNHNSVPSEGFDGHLNSKRPKNKPSLEDHQLPKNLHEEDRRRSCDSPPVTTRSESQHQRHSGNYQKAPKGTL</sequence>
<feature type="compositionally biased region" description="Basic and acidic residues" evidence="1">
    <location>
        <begin position="538"/>
        <end position="558"/>
    </location>
</feature>
<feature type="compositionally biased region" description="Basic residues" evidence="1">
    <location>
        <begin position="150"/>
        <end position="159"/>
    </location>
</feature>
<feature type="compositionally biased region" description="Basic and acidic residues" evidence="1">
    <location>
        <begin position="394"/>
        <end position="418"/>
    </location>
</feature>
<accession>A0A3P6SLZ5</accession>
<name>A0A3P6SLZ5_DIBLA</name>
<feature type="compositionally biased region" description="Basic residues" evidence="1">
    <location>
        <begin position="239"/>
        <end position="251"/>
    </location>
</feature>
<feature type="compositionally biased region" description="Polar residues" evidence="1">
    <location>
        <begin position="172"/>
        <end position="189"/>
    </location>
</feature>
<evidence type="ECO:0000256" key="1">
    <source>
        <dbReference type="SAM" id="MobiDB-lite"/>
    </source>
</evidence>
<proteinExistence type="predicted"/>